<feature type="compositionally biased region" description="Pro residues" evidence="1">
    <location>
        <begin position="1"/>
        <end position="10"/>
    </location>
</feature>
<evidence type="ECO:0000256" key="1">
    <source>
        <dbReference type="SAM" id="MobiDB-lite"/>
    </source>
</evidence>
<keyword evidence="2" id="KW-0472">Membrane</keyword>
<feature type="compositionally biased region" description="Basic and acidic residues" evidence="1">
    <location>
        <begin position="83"/>
        <end position="113"/>
    </location>
</feature>
<feature type="compositionally biased region" description="Low complexity" evidence="1">
    <location>
        <begin position="33"/>
        <end position="48"/>
    </location>
</feature>
<feature type="transmembrane region" description="Helical" evidence="2">
    <location>
        <begin position="173"/>
        <end position="195"/>
    </location>
</feature>
<comment type="caution">
    <text evidence="3">The sequence shown here is derived from an EMBL/GenBank/DDBJ whole genome shotgun (WGS) entry which is preliminary data.</text>
</comment>
<dbReference type="RefSeq" id="WP_075974393.1">
    <property type="nucleotide sequence ID" value="NZ_MKQR01000009.1"/>
</dbReference>
<dbReference type="EMBL" id="MKQR01000009">
    <property type="protein sequence ID" value="OLR93498.1"/>
    <property type="molecule type" value="Genomic_DNA"/>
</dbReference>
<feature type="transmembrane region" description="Helical" evidence="2">
    <location>
        <begin position="240"/>
        <end position="260"/>
    </location>
</feature>
<organism evidence="3 4">
    <name type="scientific">Actinokineospora bangkokensis</name>
    <dbReference type="NCBI Taxonomy" id="1193682"/>
    <lineage>
        <taxon>Bacteria</taxon>
        <taxon>Bacillati</taxon>
        <taxon>Actinomycetota</taxon>
        <taxon>Actinomycetes</taxon>
        <taxon>Pseudonocardiales</taxon>
        <taxon>Pseudonocardiaceae</taxon>
        <taxon>Actinokineospora</taxon>
    </lineage>
</organism>
<keyword evidence="2" id="KW-1133">Transmembrane helix</keyword>
<reference evidence="3 4" key="1">
    <citation type="submission" date="2016-10" db="EMBL/GenBank/DDBJ databases">
        <title>The Draft Genome Sequence of Actinokineospora bangkokensis 44EHWT reveals the biosynthetic pathway of antifungal compounds Thailandins with unusual extender unit butylmalonyl-CoA.</title>
        <authorList>
            <person name="Greule A."/>
            <person name="Intra B."/>
            <person name="Flemming S."/>
            <person name="Rommel M.G."/>
            <person name="Panbangred W."/>
            <person name="Bechthold A."/>
        </authorList>
    </citation>
    <scope>NUCLEOTIDE SEQUENCE [LARGE SCALE GENOMIC DNA]</scope>
    <source>
        <strain evidence="3 4">44EHW</strain>
    </source>
</reference>
<protein>
    <submittedName>
        <fullName evidence="3">Uncharacterized protein</fullName>
    </submittedName>
</protein>
<feature type="transmembrane region" description="Helical" evidence="2">
    <location>
        <begin position="299"/>
        <end position="316"/>
    </location>
</feature>
<sequence length="321" mass="34758">MSEPPYQPNRPRPRAPRDPGYGREQPYGGPDHGQGYQQDPYQQGYAPDPYRRDYPQDPYPQDPYPQDPYRQQGHAPARPPQRPRQEGYRPEPRRPEPRPEPPREQYREPERHSSGGGFRLPGLGVLLAILGTAVQVISATLLPWISLTGGDTQSLIDLWKTVSSGGLDDFGDWYVVLFSYPLVVLSVLLAFSAVLESVAMKVVWAGLAILGLGYVALRFGLGPFTGLFGVPQEGFSTPQLVVAVVAVALLVGVAFAAKTAISVFRRIAGVVLLALSGVHVSAVADLTGGFDLASVDFGAFGPTLGYLLIGVAALIGPRRLF</sequence>
<feature type="compositionally biased region" description="Pro residues" evidence="1">
    <location>
        <begin position="57"/>
        <end position="66"/>
    </location>
</feature>
<keyword evidence="4" id="KW-1185">Reference proteome</keyword>
<feature type="transmembrane region" description="Helical" evidence="2">
    <location>
        <begin position="267"/>
        <end position="287"/>
    </location>
</feature>
<evidence type="ECO:0000313" key="4">
    <source>
        <dbReference type="Proteomes" id="UP000186040"/>
    </source>
</evidence>
<evidence type="ECO:0000256" key="2">
    <source>
        <dbReference type="SAM" id="Phobius"/>
    </source>
</evidence>
<dbReference type="STRING" id="1193682.BJP25_14425"/>
<evidence type="ECO:0000313" key="3">
    <source>
        <dbReference type="EMBL" id="OLR93498.1"/>
    </source>
</evidence>
<keyword evidence="2" id="KW-0812">Transmembrane</keyword>
<dbReference type="Proteomes" id="UP000186040">
    <property type="component" value="Unassembled WGS sequence"/>
</dbReference>
<proteinExistence type="predicted"/>
<feature type="transmembrane region" description="Helical" evidence="2">
    <location>
        <begin position="202"/>
        <end position="220"/>
    </location>
</feature>
<feature type="region of interest" description="Disordered" evidence="1">
    <location>
        <begin position="1"/>
        <end position="115"/>
    </location>
</feature>
<feature type="compositionally biased region" description="Low complexity" evidence="1">
    <location>
        <begin position="67"/>
        <end position="76"/>
    </location>
</feature>
<dbReference type="OrthoDB" id="3697688at2"/>
<gene>
    <name evidence="3" type="ORF">BJP25_14425</name>
</gene>
<name>A0A1Q9LNA1_9PSEU</name>
<feature type="transmembrane region" description="Helical" evidence="2">
    <location>
        <begin position="120"/>
        <end position="145"/>
    </location>
</feature>
<dbReference type="AlphaFoldDB" id="A0A1Q9LNA1"/>
<accession>A0A1Q9LNA1</accession>